<protein>
    <submittedName>
        <fullName evidence="1">Uncharacterized protein</fullName>
    </submittedName>
</protein>
<gene>
    <name evidence="1" type="ORF">E2626_03375</name>
</gene>
<dbReference type="AlphaFoldDB" id="A0A4Y8LN33"/>
<evidence type="ECO:0000313" key="2">
    <source>
        <dbReference type="Proteomes" id="UP000297776"/>
    </source>
</evidence>
<name>A0A4Y8LN33_9BACL</name>
<dbReference type="Proteomes" id="UP000297776">
    <property type="component" value="Unassembled WGS sequence"/>
</dbReference>
<accession>A0A4Y8LN33</accession>
<sequence length="74" mass="8832">MSKKIPIAEHLDDRQYSVLQMTYANHNSSMGLKERVNYDLSHIVKVEVNEEENCLNVHYDTGEWWHYCPNGTWY</sequence>
<keyword evidence="2" id="KW-1185">Reference proteome</keyword>
<proteinExistence type="predicted"/>
<dbReference type="OrthoDB" id="1955334at2"/>
<dbReference type="EMBL" id="SORX01000002">
    <property type="protein sequence ID" value="TFE02861.1"/>
    <property type="molecule type" value="Genomic_DNA"/>
</dbReference>
<organism evidence="1 2">
    <name type="scientific">Jeotgalibacillus salarius</name>
    <dbReference type="NCBI Taxonomy" id="546023"/>
    <lineage>
        <taxon>Bacteria</taxon>
        <taxon>Bacillati</taxon>
        <taxon>Bacillota</taxon>
        <taxon>Bacilli</taxon>
        <taxon>Bacillales</taxon>
        <taxon>Caryophanaceae</taxon>
        <taxon>Jeotgalibacillus</taxon>
    </lineage>
</organism>
<reference evidence="1 2" key="1">
    <citation type="submission" date="2019-03" db="EMBL/GenBank/DDBJ databases">
        <authorList>
            <person name="Yang Y."/>
        </authorList>
    </citation>
    <scope>NUCLEOTIDE SEQUENCE [LARGE SCALE GENOMIC DNA]</scope>
    <source>
        <strain evidence="1 2">ASL-1</strain>
    </source>
</reference>
<comment type="caution">
    <text evidence="1">The sequence shown here is derived from an EMBL/GenBank/DDBJ whole genome shotgun (WGS) entry which is preliminary data.</text>
</comment>
<dbReference type="RefSeq" id="WP_134379678.1">
    <property type="nucleotide sequence ID" value="NZ_SORX01000002.1"/>
</dbReference>
<evidence type="ECO:0000313" key="1">
    <source>
        <dbReference type="EMBL" id="TFE02861.1"/>
    </source>
</evidence>